<evidence type="ECO:0000313" key="4">
    <source>
        <dbReference type="EMBL" id="PAV07016.1"/>
    </source>
</evidence>
<dbReference type="InterPro" id="IPR051454">
    <property type="entry name" value="RNA/ubiquinone_mod_enzymes"/>
</dbReference>
<dbReference type="GO" id="GO:0006508">
    <property type="term" value="P:proteolysis"/>
    <property type="evidence" value="ECO:0007669"/>
    <property type="project" value="UniProtKB-KW"/>
</dbReference>
<name>A0A2A2HCK6_9EURY</name>
<dbReference type="Pfam" id="PF01136">
    <property type="entry name" value="Peptidase_U32"/>
    <property type="match status" value="1"/>
</dbReference>
<evidence type="ECO:0000256" key="2">
    <source>
        <dbReference type="ARBA" id="ARBA00022801"/>
    </source>
</evidence>
<dbReference type="PROSITE" id="PS01276">
    <property type="entry name" value="PEPTIDASE_U32"/>
    <property type="match status" value="1"/>
</dbReference>
<dbReference type="PANTHER" id="PTHR30217">
    <property type="entry name" value="PEPTIDASE U32 FAMILY"/>
    <property type="match status" value="1"/>
</dbReference>
<dbReference type="RefSeq" id="WP_095608938.1">
    <property type="nucleotide sequence ID" value="NZ_LMVN01000023.1"/>
</dbReference>
<comment type="caution">
    <text evidence="4">The sequence shown here is derived from an EMBL/GenBank/DDBJ whole genome shotgun (WGS) entry which is preliminary data.</text>
</comment>
<dbReference type="GO" id="GO:0008233">
    <property type="term" value="F:peptidase activity"/>
    <property type="evidence" value="ECO:0007669"/>
    <property type="project" value="UniProtKB-KW"/>
</dbReference>
<dbReference type="EMBL" id="LMVN01000023">
    <property type="protein sequence ID" value="PAV07016.1"/>
    <property type="molecule type" value="Genomic_DNA"/>
</dbReference>
<evidence type="ECO:0000313" key="7">
    <source>
        <dbReference type="Proteomes" id="UP000246004"/>
    </source>
</evidence>
<comment type="similarity">
    <text evidence="3">Belongs to the peptidase U32 family.</text>
</comment>
<evidence type="ECO:0000256" key="3">
    <source>
        <dbReference type="ARBA" id="ARBA00038374"/>
    </source>
</evidence>
<keyword evidence="1 5" id="KW-0645">Protease</keyword>
<dbReference type="Proteomes" id="UP000217528">
    <property type="component" value="Unassembled WGS sequence"/>
</dbReference>
<dbReference type="PANTHER" id="PTHR30217:SF6">
    <property type="entry name" value="TRNA HYDROXYLATION PROTEIN P"/>
    <property type="match status" value="1"/>
</dbReference>
<accession>A0A2A2HCK6</accession>
<evidence type="ECO:0000313" key="6">
    <source>
        <dbReference type="Proteomes" id="UP000217528"/>
    </source>
</evidence>
<organism evidence="4 6">
    <name type="scientific">Methanosphaera cuniculi</name>
    <dbReference type="NCBI Taxonomy" id="1077256"/>
    <lineage>
        <taxon>Archaea</taxon>
        <taxon>Methanobacteriati</taxon>
        <taxon>Methanobacteriota</taxon>
        <taxon>Methanomada group</taxon>
        <taxon>Methanobacteria</taxon>
        <taxon>Methanobacteriales</taxon>
        <taxon>Methanobacteriaceae</taxon>
        <taxon>Methanosphaera</taxon>
    </lineage>
</organism>
<dbReference type="OrthoDB" id="51464at2157"/>
<keyword evidence="6" id="KW-1185">Reference proteome</keyword>
<evidence type="ECO:0000256" key="1">
    <source>
        <dbReference type="ARBA" id="ARBA00022670"/>
    </source>
</evidence>
<proteinExistence type="inferred from homology"/>
<dbReference type="EC" id="3.4.-.-" evidence="5"/>
<gene>
    <name evidence="5" type="primary">ydcP_1</name>
    <name evidence="4" type="ORF">ASJ82_01950</name>
    <name evidence="5" type="ORF">MSCUN_01710</name>
</gene>
<evidence type="ECO:0000313" key="5">
    <source>
        <dbReference type="EMBL" id="PWL08905.1"/>
    </source>
</evidence>
<reference evidence="4 6" key="2">
    <citation type="journal article" date="2017" name="BMC Genomics">
        <title>Genomic analysis of methanogenic archaea reveals a shift towards energy conservation.</title>
        <authorList>
            <person name="Gilmore S.P."/>
            <person name="Henske J.K."/>
            <person name="Sexton J.A."/>
            <person name="Solomon K.V."/>
            <person name="Seppala S."/>
            <person name="Yoo J.I."/>
            <person name="Huyett L.M."/>
            <person name="Pressman A."/>
            <person name="Cogan J.Z."/>
            <person name="Kivenson V."/>
            <person name="Peng X."/>
            <person name="Tan Y."/>
            <person name="Valentine D.L."/>
            <person name="O'Malley M.A."/>
        </authorList>
    </citation>
    <scope>NUCLEOTIDE SEQUENCE [LARGE SCALE GENOMIC DNA]</scope>
    <source>
        <strain evidence="4 6">1R-7</strain>
    </source>
</reference>
<dbReference type="EMBL" id="LWMS01000005">
    <property type="protein sequence ID" value="PWL08905.1"/>
    <property type="molecule type" value="Genomic_DNA"/>
</dbReference>
<dbReference type="AlphaFoldDB" id="A0A2A2HCK6"/>
<protein>
    <submittedName>
        <fullName evidence="4">Peptidase U32</fullName>
    </submittedName>
    <submittedName>
        <fullName evidence="5">Putative protease YdcP</fullName>
        <ecNumber evidence="5">3.4.-.-</ecNumber>
    </submittedName>
</protein>
<sequence>MVELLAPARDKKAVSAALNNNADSVYVGISDYNMRANVAKISIDDIADITRQCHDMGKMLYVCTNTVVDDKQIQKYKKQVEILEKYDIDALIISDIGMINVANKTSIPIHLSVQANTTNTEALKLYRDLGVTRAVLSRELSLDQISEICKHSPIEIETFIHGAICVAMSGRCFLSSYFYDRNANNGECLQPCRQPWMITSTEDKQLIVEEHENNTLDHSRLLSPNDMCMIEHIPDLMKAGIDAFKIEGRARPADYVACVTKTYSEAIKLYEDGLWDIKSRELIPGWLDELRSVFNRGFDTGFYYRIPSKTSYDNKATYKKQDIGIITNYYKKVGVAEIKLWQDLKIGDEIIIQGNKTGSITQKVESMQVDGENIEYIKEGLIGLKTDTQVRQNDHVYKKVEIENMGE</sequence>
<dbReference type="InterPro" id="IPR001539">
    <property type="entry name" value="Peptidase_U32"/>
</dbReference>
<dbReference type="Proteomes" id="UP000246004">
    <property type="component" value="Unassembled WGS sequence"/>
</dbReference>
<keyword evidence="2 5" id="KW-0378">Hydrolase</keyword>
<reference evidence="5 7" key="1">
    <citation type="submission" date="2016-04" db="EMBL/GenBank/DDBJ databases">
        <title>Genome sequence of Methanosphaera cuniculi DSM 4103.</title>
        <authorList>
            <person name="Poehlein A."/>
            <person name="Seedorf H."/>
            <person name="Daniel R."/>
        </authorList>
    </citation>
    <scope>NUCLEOTIDE SEQUENCE [LARGE SCALE GENOMIC DNA]</scope>
    <source>
        <strain evidence="5 7">DSM 4103</strain>
    </source>
</reference>